<evidence type="ECO:0000256" key="5">
    <source>
        <dbReference type="ARBA" id="ARBA00023163"/>
    </source>
</evidence>
<keyword evidence="3" id="KW-0731">Sigma factor</keyword>
<dbReference type="EMBL" id="CP001859">
    <property type="protein sequence ID" value="ADB47577.1"/>
    <property type="molecule type" value="Genomic_DNA"/>
</dbReference>
<keyword evidence="2" id="KW-0805">Transcription regulation</keyword>
<dbReference type="GeneID" id="78334917"/>
<sequence length="187" mass="21543">MKKNKSTDLTALLPRARSGDQEAQLAIVIAFRPLVQKLAGQEKNPSLRMDLASQLVLGLLEAIRKYPGEDPRRFPGFVNTHLHYLLSHYIRKQIRWNKVKEKIYAQNQETSYTEDFTMRIRRGELQKALQCLTPAEHRLVCLATVRGTPWKSIGREFGCPVSSLYGRYRKALQKMKKKMENNGTEGK</sequence>
<dbReference type="HOGENOM" id="CLU_1444792_0_0_9"/>
<dbReference type="InterPro" id="IPR013325">
    <property type="entry name" value="RNA_pol_sigma_r2"/>
</dbReference>
<dbReference type="AlphaFoldDB" id="D2RKH5"/>
<protein>
    <submittedName>
        <fullName evidence="7">RNA polymerase, sigma-24 subunit, ECF subfamily</fullName>
    </submittedName>
</protein>
<dbReference type="PANTHER" id="PTHR43133:SF8">
    <property type="entry name" value="RNA POLYMERASE SIGMA FACTOR HI_1459-RELATED"/>
    <property type="match status" value="1"/>
</dbReference>
<dbReference type="OrthoDB" id="9933348at2"/>
<proteinExistence type="inferred from homology"/>
<evidence type="ECO:0000256" key="2">
    <source>
        <dbReference type="ARBA" id="ARBA00023015"/>
    </source>
</evidence>
<dbReference type="NCBIfam" id="TIGR02937">
    <property type="entry name" value="sigma70-ECF"/>
    <property type="match status" value="1"/>
</dbReference>
<dbReference type="STRING" id="591001.Acfer_1216"/>
<dbReference type="Proteomes" id="UP000001902">
    <property type="component" value="Chromosome"/>
</dbReference>
<evidence type="ECO:0000256" key="4">
    <source>
        <dbReference type="ARBA" id="ARBA00023125"/>
    </source>
</evidence>
<dbReference type="GO" id="GO:0016987">
    <property type="term" value="F:sigma factor activity"/>
    <property type="evidence" value="ECO:0007669"/>
    <property type="project" value="UniProtKB-KW"/>
</dbReference>
<dbReference type="GO" id="GO:0006352">
    <property type="term" value="P:DNA-templated transcription initiation"/>
    <property type="evidence" value="ECO:0007669"/>
    <property type="project" value="InterPro"/>
</dbReference>
<dbReference type="eggNOG" id="COG1191">
    <property type="taxonomic scope" value="Bacteria"/>
</dbReference>
<dbReference type="InterPro" id="IPR013324">
    <property type="entry name" value="RNA_pol_sigma_r3/r4-like"/>
</dbReference>
<feature type="domain" description="Helix-turn-helix conjugative transposon-like" evidence="6">
    <location>
        <begin position="12"/>
        <end position="66"/>
    </location>
</feature>
<dbReference type="InterPro" id="IPR036388">
    <property type="entry name" value="WH-like_DNA-bd_sf"/>
</dbReference>
<dbReference type="SUPFAM" id="SSF88659">
    <property type="entry name" value="Sigma3 and sigma4 domains of RNA polymerase sigma factors"/>
    <property type="match status" value="1"/>
</dbReference>
<keyword evidence="8" id="KW-1185">Reference proteome</keyword>
<evidence type="ECO:0000313" key="8">
    <source>
        <dbReference type="Proteomes" id="UP000001902"/>
    </source>
</evidence>
<keyword evidence="5" id="KW-0804">Transcription</keyword>
<comment type="similarity">
    <text evidence="1">Belongs to the sigma-70 factor family. ECF subfamily.</text>
</comment>
<reference evidence="7 8" key="1">
    <citation type="journal article" date="2010" name="Stand. Genomic Sci.">
        <title>Complete genome sequence of Acidaminococcus fermentans type strain (VR4).</title>
        <authorList>
            <person name="Chang Y.J."/>
            <person name="Pukall R."/>
            <person name="Saunders E."/>
            <person name="Lapidus A."/>
            <person name="Copeland A."/>
            <person name="Nolan M."/>
            <person name="Glavina Del Rio T."/>
            <person name="Lucas S."/>
            <person name="Chen F."/>
            <person name="Tice H."/>
            <person name="Cheng J.F."/>
            <person name="Han C."/>
            <person name="Detter J.C."/>
            <person name="Bruce D."/>
            <person name="Goodwin L."/>
            <person name="Pitluck S."/>
            <person name="Mikhailova N."/>
            <person name="Liolios K."/>
            <person name="Pati A."/>
            <person name="Ivanova N."/>
            <person name="Mavromatis K."/>
            <person name="Chen A."/>
            <person name="Palaniappan K."/>
            <person name="Land M."/>
            <person name="Hauser L."/>
            <person name="Jeffries C.D."/>
            <person name="Brettin T."/>
            <person name="Rohde M."/>
            <person name="Goker M."/>
            <person name="Bristow J."/>
            <person name="Eisen J.A."/>
            <person name="Markowitz V."/>
            <person name="Hugenholtz P."/>
            <person name="Kyrpides N.C."/>
            <person name="Klenk H.P."/>
        </authorList>
    </citation>
    <scope>NUCLEOTIDE SEQUENCE [LARGE SCALE GENOMIC DNA]</scope>
    <source>
        <strain evidence="8">ATCC 25085 / DSM 20731 / CCUG 9996 / CIP 106432 / VR4</strain>
    </source>
</reference>
<evidence type="ECO:0000313" key="7">
    <source>
        <dbReference type="EMBL" id="ADB47577.1"/>
    </source>
</evidence>
<dbReference type="RefSeq" id="WP_012938564.1">
    <property type="nucleotide sequence ID" value="NC_013740.1"/>
</dbReference>
<keyword evidence="4" id="KW-0238">DNA-binding</keyword>
<evidence type="ECO:0000256" key="3">
    <source>
        <dbReference type="ARBA" id="ARBA00023082"/>
    </source>
</evidence>
<evidence type="ECO:0000259" key="6">
    <source>
        <dbReference type="Pfam" id="PF12645"/>
    </source>
</evidence>
<organism evidence="7 8">
    <name type="scientific">Acidaminococcus fermentans (strain ATCC 25085 / DSM 20731 / CCUG 9996 / CIP 106432 / VR4)</name>
    <dbReference type="NCBI Taxonomy" id="591001"/>
    <lineage>
        <taxon>Bacteria</taxon>
        <taxon>Bacillati</taxon>
        <taxon>Bacillota</taxon>
        <taxon>Negativicutes</taxon>
        <taxon>Acidaminococcales</taxon>
        <taxon>Acidaminococcaceae</taxon>
        <taxon>Acidaminococcus</taxon>
    </lineage>
</organism>
<evidence type="ECO:0000256" key="1">
    <source>
        <dbReference type="ARBA" id="ARBA00010641"/>
    </source>
</evidence>
<dbReference type="SUPFAM" id="SSF88946">
    <property type="entry name" value="Sigma2 domain of RNA polymerase sigma factors"/>
    <property type="match status" value="1"/>
</dbReference>
<dbReference type="GO" id="GO:0003677">
    <property type="term" value="F:DNA binding"/>
    <property type="evidence" value="ECO:0007669"/>
    <property type="project" value="UniProtKB-KW"/>
</dbReference>
<dbReference type="Gene3D" id="1.10.10.10">
    <property type="entry name" value="Winged helix-like DNA-binding domain superfamily/Winged helix DNA-binding domain"/>
    <property type="match status" value="1"/>
</dbReference>
<gene>
    <name evidence="7" type="ordered locus">Acfer_1216</name>
</gene>
<dbReference type="InterPro" id="IPR024760">
    <property type="entry name" value="HTH_dom_conjug_TS-like"/>
</dbReference>
<dbReference type="KEGG" id="afn:Acfer_1216"/>
<name>D2RKH5_ACIFV</name>
<dbReference type="PANTHER" id="PTHR43133">
    <property type="entry name" value="RNA POLYMERASE ECF-TYPE SIGMA FACTO"/>
    <property type="match status" value="1"/>
</dbReference>
<dbReference type="Pfam" id="PF12645">
    <property type="entry name" value="HTH_16"/>
    <property type="match status" value="1"/>
</dbReference>
<dbReference type="InterPro" id="IPR014284">
    <property type="entry name" value="RNA_pol_sigma-70_dom"/>
</dbReference>
<dbReference type="Gene3D" id="1.10.1740.10">
    <property type="match status" value="1"/>
</dbReference>
<accession>D2RKH5</accession>
<dbReference type="InterPro" id="IPR039425">
    <property type="entry name" value="RNA_pol_sigma-70-like"/>
</dbReference>